<dbReference type="Proteomes" id="UP001595721">
    <property type="component" value="Unassembled WGS sequence"/>
</dbReference>
<comment type="caution">
    <text evidence="3">The sequence shown here is derived from an EMBL/GenBank/DDBJ whole genome shotgun (WGS) entry which is preliminary data.</text>
</comment>
<feature type="region of interest" description="Disordered" evidence="1">
    <location>
        <begin position="25"/>
        <end position="48"/>
    </location>
</feature>
<sequence>MARLHMPLLILCSLLMLVAPASADRDGRGHDDDDHKQDWEGEFLPPDLPPGAEEFRVVPLRRAVEIALARFDGRVIAARLTGPLPGERERGVVLVQELRLLTPDRDVLRIRLDARTGAFLDVAGRGLAKARKKGNPL</sequence>
<name>A0ABV7R5U5_9RHOB</name>
<feature type="compositionally biased region" description="Basic and acidic residues" evidence="1">
    <location>
        <begin position="25"/>
        <end position="39"/>
    </location>
</feature>
<evidence type="ECO:0000313" key="3">
    <source>
        <dbReference type="EMBL" id="MFC3528288.1"/>
    </source>
</evidence>
<feature type="signal peptide" evidence="2">
    <location>
        <begin position="1"/>
        <end position="23"/>
    </location>
</feature>
<organism evidence="3 4">
    <name type="scientific">Paracoccus mangrovi</name>
    <dbReference type="NCBI Taxonomy" id="1715645"/>
    <lineage>
        <taxon>Bacteria</taxon>
        <taxon>Pseudomonadati</taxon>
        <taxon>Pseudomonadota</taxon>
        <taxon>Alphaproteobacteria</taxon>
        <taxon>Rhodobacterales</taxon>
        <taxon>Paracoccaceae</taxon>
        <taxon>Paracoccus</taxon>
    </lineage>
</organism>
<keyword evidence="2" id="KW-0732">Signal</keyword>
<keyword evidence="4" id="KW-1185">Reference proteome</keyword>
<feature type="chain" id="PRO_5045061947" evidence="2">
    <location>
        <begin position="24"/>
        <end position="137"/>
    </location>
</feature>
<evidence type="ECO:0000256" key="2">
    <source>
        <dbReference type="SAM" id="SignalP"/>
    </source>
</evidence>
<dbReference type="RefSeq" id="WP_377743994.1">
    <property type="nucleotide sequence ID" value="NZ_JBHRXJ010000005.1"/>
</dbReference>
<evidence type="ECO:0000256" key="1">
    <source>
        <dbReference type="SAM" id="MobiDB-lite"/>
    </source>
</evidence>
<gene>
    <name evidence="3" type="ORF">ACFOMH_08865</name>
</gene>
<reference evidence="4" key="1">
    <citation type="journal article" date="2019" name="Int. J. Syst. Evol. Microbiol.">
        <title>The Global Catalogue of Microorganisms (GCM) 10K type strain sequencing project: providing services to taxonomists for standard genome sequencing and annotation.</title>
        <authorList>
            <consortium name="The Broad Institute Genomics Platform"/>
            <consortium name="The Broad Institute Genome Sequencing Center for Infectious Disease"/>
            <person name="Wu L."/>
            <person name="Ma J."/>
        </authorList>
    </citation>
    <scope>NUCLEOTIDE SEQUENCE [LARGE SCALE GENOMIC DNA]</scope>
    <source>
        <strain evidence="4">KCTC 42899</strain>
    </source>
</reference>
<protein>
    <submittedName>
        <fullName evidence="3">PepSY domain-containing protein</fullName>
    </submittedName>
</protein>
<accession>A0ABV7R5U5</accession>
<dbReference type="EMBL" id="JBHRXJ010000005">
    <property type="protein sequence ID" value="MFC3528288.1"/>
    <property type="molecule type" value="Genomic_DNA"/>
</dbReference>
<evidence type="ECO:0000313" key="4">
    <source>
        <dbReference type="Proteomes" id="UP001595721"/>
    </source>
</evidence>
<proteinExistence type="predicted"/>